<proteinExistence type="inferred from homology"/>
<evidence type="ECO:0000256" key="1">
    <source>
        <dbReference type="ARBA" id="ARBA00006987"/>
    </source>
</evidence>
<dbReference type="Pfam" id="PF03401">
    <property type="entry name" value="TctC"/>
    <property type="match status" value="1"/>
</dbReference>
<feature type="chain" id="PRO_5012372322" evidence="2">
    <location>
        <begin position="27"/>
        <end position="325"/>
    </location>
</feature>
<dbReference type="OrthoDB" id="8957095at2"/>
<dbReference type="CDD" id="cd07012">
    <property type="entry name" value="PBP2_Bug_TTT"/>
    <property type="match status" value="1"/>
</dbReference>
<reference evidence="3 4" key="1">
    <citation type="submission" date="2017-05" db="EMBL/GenBank/DDBJ databases">
        <authorList>
            <person name="Song R."/>
            <person name="Chenine A.L."/>
            <person name="Ruprecht R.M."/>
        </authorList>
    </citation>
    <scope>NUCLEOTIDE SEQUENCE [LARGE SCALE GENOMIC DNA]</scope>
    <source>
        <strain evidence="3 4">DSM 26136</strain>
    </source>
</reference>
<accession>A0A1Y0ETY4</accession>
<dbReference type="InterPro" id="IPR005064">
    <property type="entry name" value="BUG"/>
</dbReference>
<evidence type="ECO:0000313" key="4">
    <source>
        <dbReference type="Proteomes" id="UP000196138"/>
    </source>
</evidence>
<comment type="similarity">
    <text evidence="1">Belongs to the UPF0065 (bug) family.</text>
</comment>
<dbReference type="Proteomes" id="UP000196138">
    <property type="component" value="Chromosome"/>
</dbReference>
<dbReference type="Gene3D" id="3.40.190.10">
    <property type="entry name" value="Periplasmic binding protein-like II"/>
    <property type="match status" value="1"/>
</dbReference>
<dbReference type="KEGG" id="cser:CCO03_12570"/>
<name>A0A1Y0ETY4_9BURK</name>
<evidence type="ECO:0000256" key="2">
    <source>
        <dbReference type="SAM" id="SignalP"/>
    </source>
</evidence>
<protein>
    <submittedName>
        <fullName evidence="3">ABC transporter substrate-binding protein</fullName>
    </submittedName>
</protein>
<dbReference type="PANTHER" id="PTHR42928:SF5">
    <property type="entry name" value="BLR1237 PROTEIN"/>
    <property type="match status" value="1"/>
</dbReference>
<dbReference type="RefSeq" id="WP_087284634.1">
    <property type="nucleotide sequence ID" value="NZ_CP021455.1"/>
</dbReference>
<dbReference type="AlphaFoldDB" id="A0A1Y0ETY4"/>
<dbReference type="InterPro" id="IPR042100">
    <property type="entry name" value="Bug_dom1"/>
</dbReference>
<dbReference type="SUPFAM" id="SSF53850">
    <property type="entry name" value="Periplasmic binding protein-like II"/>
    <property type="match status" value="1"/>
</dbReference>
<dbReference type="Gene3D" id="3.40.190.150">
    <property type="entry name" value="Bordetella uptake gene, domain 1"/>
    <property type="match status" value="1"/>
</dbReference>
<organism evidence="3 4">
    <name type="scientific">Comamonas serinivorans</name>
    <dbReference type="NCBI Taxonomy" id="1082851"/>
    <lineage>
        <taxon>Bacteria</taxon>
        <taxon>Pseudomonadati</taxon>
        <taxon>Pseudomonadota</taxon>
        <taxon>Betaproteobacteria</taxon>
        <taxon>Burkholderiales</taxon>
        <taxon>Comamonadaceae</taxon>
        <taxon>Comamonas</taxon>
    </lineage>
</organism>
<feature type="signal peptide" evidence="2">
    <location>
        <begin position="1"/>
        <end position="26"/>
    </location>
</feature>
<sequence length="325" mass="33962">MNPQRRHVLAQAGIALAAATPLWAQASTDTPVRLVVPFAPGGPGDFTGRLAALHLAKTLGQPVIVENKPGANGNIGAQQVVDAPADGGSILLNTVGMQAINPLLYPQLRYSPGRDLVTLGIASVVPNVLVVHPDKLGVNTVAELVALARRQPGRLTYATFGGGSSSHLYGAMFLRAAGIEAVPVPYKGSAPASADVMAGNVDFLFDSLTTSVGLIQGRKLKGLAVTAGERLPLVPDVPTMQQAGLPAVDLKFWLSLQVHARTPAPVLARLRQALYQAMLQPEYQAALTARGAEALVIEPARVHQQVLADAAQWLALGQSIGIRPV</sequence>
<dbReference type="EMBL" id="CP021455">
    <property type="protein sequence ID" value="ARU06829.1"/>
    <property type="molecule type" value="Genomic_DNA"/>
</dbReference>
<gene>
    <name evidence="3" type="ORF">CCO03_12570</name>
</gene>
<dbReference type="PIRSF" id="PIRSF017082">
    <property type="entry name" value="YflP"/>
    <property type="match status" value="1"/>
</dbReference>
<evidence type="ECO:0000313" key="3">
    <source>
        <dbReference type="EMBL" id="ARU06829.1"/>
    </source>
</evidence>
<keyword evidence="2" id="KW-0732">Signal</keyword>
<keyword evidence="4" id="KW-1185">Reference proteome</keyword>
<dbReference type="PANTHER" id="PTHR42928">
    <property type="entry name" value="TRICARBOXYLATE-BINDING PROTEIN"/>
    <property type="match status" value="1"/>
</dbReference>